<dbReference type="EMBL" id="VAWA01000001">
    <property type="protein sequence ID" value="TLP79883.1"/>
    <property type="molecule type" value="Genomic_DNA"/>
</dbReference>
<feature type="transmembrane region" description="Helical" evidence="7">
    <location>
        <begin position="198"/>
        <end position="219"/>
    </location>
</feature>
<dbReference type="GO" id="GO:0005886">
    <property type="term" value="C:plasma membrane"/>
    <property type="evidence" value="ECO:0007669"/>
    <property type="project" value="UniProtKB-SubCell"/>
</dbReference>
<dbReference type="InterPro" id="IPR035906">
    <property type="entry name" value="MetI-like_sf"/>
</dbReference>
<feature type="domain" description="ABC transmembrane type-1" evidence="8">
    <location>
        <begin position="73"/>
        <end position="262"/>
    </location>
</feature>
<keyword evidence="2 7" id="KW-0813">Transport</keyword>
<sequence>MRATKQKQVAIYLAAIVTVVLMGFPLYGVVLTSLQPESVIRSPELSLIPTTLDFSHYASLFSDGHPVPLVSAIGNSVVVAMFSAFLGVALAVPASYALYRTSAPGRRLMMGALAAIYVFPTLLFIIPLYIMWVNLGVFDTRTGLIIPYTAFVLPVMIFILGTFVRSVPMEVEEAARIDGATTRMILTRIYLPLMKPGIFAVLILGFILSWVEFTTPLLFTSQLDIMTVSLALFRSSFDIQIGQLAAAAVVTAIPVVVVTVVFQRRIVGVLTGADR</sequence>
<evidence type="ECO:0000256" key="5">
    <source>
        <dbReference type="ARBA" id="ARBA00022989"/>
    </source>
</evidence>
<dbReference type="InterPro" id="IPR000515">
    <property type="entry name" value="MetI-like"/>
</dbReference>
<evidence type="ECO:0000313" key="10">
    <source>
        <dbReference type="Proteomes" id="UP000306544"/>
    </source>
</evidence>
<dbReference type="InterPro" id="IPR050901">
    <property type="entry name" value="BP-dep_ABC_trans_perm"/>
</dbReference>
<evidence type="ECO:0000313" key="9">
    <source>
        <dbReference type="EMBL" id="TLP79883.1"/>
    </source>
</evidence>
<comment type="caution">
    <text evidence="9">The sequence shown here is derived from an EMBL/GenBank/DDBJ whole genome shotgun (WGS) entry which is preliminary data.</text>
</comment>
<feature type="transmembrane region" description="Helical" evidence="7">
    <location>
        <begin position="239"/>
        <end position="262"/>
    </location>
</feature>
<accession>A0A5R9AP24</accession>
<evidence type="ECO:0000256" key="3">
    <source>
        <dbReference type="ARBA" id="ARBA00022475"/>
    </source>
</evidence>
<evidence type="ECO:0000256" key="7">
    <source>
        <dbReference type="RuleBase" id="RU363032"/>
    </source>
</evidence>
<name>A0A5R9AP24_9MICC</name>
<dbReference type="PROSITE" id="PS50928">
    <property type="entry name" value="ABC_TM1"/>
    <property type="match status" value="1"/>
</dbReference>
<keyword evidence="3" id="KW-1003">Cell membrane</keyword>
<feature type="transmembrane region" description="Helical" evidence="7">
    <location>
        <begin position="77"/>
        <end position="99"/>
    </location>
</feature>
<dbReference type="GO" id="GO:0055085">
    <property type="term" value="P:transmembrane transport"/>
    <property type="evidence" value="ECO:0007669"/>
    <property type="project" value="InterPro"/>
</dbReference>
<dbReference type="PANTHER" id="PTHR32243:SF18">
    <property type="entry name" value="INNER MEMBRANE ABC TRANSPORTER PERMEASE PROTEIN YCJP"/>
    <property type="match status" value="1"/>
</dbReference>
<dbReference type="Pfam" id="PF00528">
    <property type="entry name" value="BPD_transp_1"/>
    <property type="match status" value="1"/>
</dbReference>
<evidence type="ECO:0000256" key="4">
    <source>
        <dbReference type="ARBA" id="ARBA00022692"/>
    </source>
</evidence>
<evidence type="ECO:0000259" key="8">
    <source>
        <dbReference type="PROSITE" id="PS50928"/>
    </source>
</evidence>
<keyword evidence="4 7" id="KW-0812">Transmembrane</keyword>
<dbReference type="PANTHER" id="PTHR32243">
    <property type="entry name" value="MALTOSE TRANSPORT SYSTEM PERMEASE-RELATED"/>
    <property type="match status" value="1"/>
</dbReference>
<dbReference type="AlphaFoldDB" id="A0A5R9AP24"/>
<comment type="subcellular location">
    <subcellularLocation>
        <location evidence="1 7">Cell membrane</location>
        <topology evidence="1 7">Multi-pass membrane protein</topology>
    </subcellularLocation>
</comment>
<organism evidence="9 10">
    <name type="scientific">Nesterenkonia sphaerica</name>
    <dbReference type="NCBI Taxonomy" id="1804988"/>
    <lineage>
        <taxon>Bacteria</taxon>
        <taxon>Bacillati</taxon>
        <taxon>Actinomycetota</taxon>
        <taxon>Actinomycetes</taxon>
        <taxon>Micrococcales</taxon>
        <taxon>Micrococcaceae</taxon>
        <taxon>Nesterenkonia</taxon>
    </lineage>
</organism>
<keyword evidence="10" id="KW-1185">Reference proteome</keyword>
<feature type="transmembrane region" description="Helical" evidence="7">
    <location>
        <begin position="9"/>
        <end position="30"/>
    </location>
</feature>
<dbReference type="OrthoDB" id="9794684at2"/>
<keyword evidence="5 7" id="KW-1133">Transmembrane helix</keyword>
<dbReference type="Gene3D" id="1.10.3720.10">
    <property type="entry name" value="MetI-like"/>
    <property type="match status" value="1"/>
</dbReference>
<gene>
    <name evidence="9" type="ORF">FEF27_00385</name>
</gene>
<evidence type="ECO:0000256" key="1">
    <source>
        <dbReference type="ARBA" id="ARBA00004651"/>
    </source>
</evidence>
<feature type="transmembrane region" description="Helical" evidence="7">
    <location>
        <begin position="144"/>
        <end position="164"/>
    </location>
</feature>
<feature type="transmembrane region" description="Helical" evidence="7">
    <location>
        <begin position="111"/>
        <end position="132"/>
    </location>
</feature>
<proteinExistence type="inferred from homology"/>
<evidence type="ECO:0000256" key="2">
    <source>
        <dbReference type="ARBA" id="ARBA00022448"/>
    </source>
</evidence>
<reference evidence="9 10" key="1">
    <citation type="submission" date="2019-05" db="EMBL/GenBank/DDBJ databases">
        <title>Nesterenkonia sp. GY239, isolated from the Southern Atlantic Ocean.</title>
        <authorList>
            <person name="Zhang G."/>
        </authorList>
    </citation>
    <scope>NUCLEOTIDE SEQUENCE [LARGE SCALE GENOMIC DNA]</scope>
    <source>
        <strain evidence="9 10">GY239</strain>
    </source>
</reference>
<evidence type="ECO:0000256" key="6">
    <source>
        <dbReference type="ARBA" id="ARBA00023136"/>
    </source>
</evidence>
<keyword evidence="6 7" id="KW-0472">Membrane</keyword>
<comment type="similarity">
    <text evidence="7">Belongs to the binding-protein-dependent transport system permease family.</text>
</comment>
<dbReference type="CDD" id="cd06261">
    <property type="entry name" value="TM_PBP2"/>
    <property type="match status" value="1"/>
</dbReference>
<dbReference type="SUPFAM" id="SSF161098">
    <property type="entry name" value="MetI-like"/>
    <property type="match status" value="1"/>
</dbReference>
<dbReference type="Proteomes" id="UP000306544">
    <property type="component" value="Unassembled WGS sequence"/>
</dbReference>
<protein>
    <submittedName>
        <fullName evidence="9">Carbohydrate ABC transporter permease</fullName>
    </submittedName>
</protein>